<accession>A0A8X6LY76</accession>
<keyword evidence="2" id="KW-1185">Reference proteome</keyword>
<dbReference type="EMBL" id="BMAO01038809">
    <property type="protein sequence ID" value="GFR27266.1"/>
    <property type="molecule type" value="Genomic_DNA"/>
</dbReference>
<organism evidence="1 2">
    <name type="scientific">Trichonephila clavata</name>
    <name type="common">Joro spider</name>
    <name type="synonym">Nephila clavata</name>
    <dbReference type="NCBI Taxonomy" id="2740835"/>
    <lineage>
        <taxon>Eukaryota</taxon>
        <taxon>Metazoa</taxon>
        <taxon>Ecdysozoa</taxon>
        <taxon>Arthropoda</taxon>
        <taxon>Chelicerata</taxon>
        <taxon>Arachnida</taxon>
        <taxon>Araneae</taxon>
        <taxon>Araneomorphae</taxon>
        <taxon>Entelegynae</taxon>
        <taxon>Araneoidea</taxon>
        <taxon>Nephilidae</taxon>
        <taxon>Trichonephila</taxon>
    </lineage>
</organism>
<dbReference type="OrthoDB" id="6406544at2759"/>
<proteinExistence type="predicted"/>
<dbReference type="Proteomes" id="UP000887116">
    <property type="component" value="Unassembled WGS sequence"/>
</dbReference>
<comment type="caution">
    <text evidence="1">The sequence shown here is derived from an EMBL/GenBank/DDBJ whole genome shotgun (WGS) entry which is preliminary data.</text>
</comment>
<gene>
    <name evidence="1" type="primary">AVEN_243308_1</name>
    <name evidence="1" type="ORF">TNCT_532101</name>
</gene>
<evidence type="ECO:0000313" key="2">
    <source>
        <dbReference type="Proteomes" id="UP000887116"/>
    </source>
</evidence>
<protein>
    <submittedName>
        <fullName evidence="1">Zf-3CxxC domain-containing protein</fullName>
    </submittedName>
</protein>
<reference evidence="1" key="1">
    <citation type="submission" date="2020-07" db="EMBL/GenBank/DDBJ databases">
        <title>Multicomponent nature underlies the extraordinary mechanical properties of spider dragline silk.</title>
        <authorList>
            <person name="Kono N."/>
            <person name="Nakamura H."/>
            <person name="Mori M."/>
            <person name="Yoshida Y."/>
            <person name="Ohtoshi R."/>
            <person name="Malay A.D."/>
            <person name="Moran D.A.P."/>
            <person name="Tomita M."/>
            <person name="Numata K."/>
            <person name="Arakawa K."/>
        </authorList>
    </citation>
    <scope>NUCLEOTIDE SEQUENCE</scope>
</reference>
<dbReference type="GO" id="GO:0008270">
    <property type="term" value="F:zinc ion binding"/>
    <property type="evidence" value="ECO:0007669"/>
    <property type="project" value="UniProtKB-KW"/>
</dbReference>
<dbReference type="AlphaFoldDB" id="A0A8X6LY76"/>
<sequence length="150" mass="17627">MGSGRTALLIRSIEKGNKRKLNTLFLSTAFSVRFLSNFNMASPPPRIVDSENVSGLINTVMCRHQVRSREIRKERRAFVVHGRGEFCCNFCPNTWESFYSWIQIDLMDQRIVYRWKMKCKDCYVNPRHIGVEPTFDIEETEKLIEKAIYL</sequence>
<name>A0A8X6LY76_TRICU</name>
<evidence type="ECO:0000313" key="1">
    <source>
        <dbReference type="EMBL" id="GFR27266.1"/>
    </source>
</evidence>